<proteinExistence type="predicted"/>
<dbReference type="AlphaFoldDB" id="A0AA42JZ52"/>
<dbReference type="EMBL" id="JARRYG010000006">
    <property type="protein sequence ID" value="MDG4696049.1"/>
    <property type="molecule type" value="Genomic_DNA"/>
</dbReference>
<evidence type="ECO:0000313" key="3">
    <source>
        <dbReference type="Proteomes" id="UP001156701"/>
    </source>
</evidence>
<accession>A0AA42JZ52</accession>
<name>A0AA42JZ52_9GAMM</name>
<evidence type="ECO:0000313" key="2">
    <source>
        <dbReference type="EMBL" id="MDG4696049.1"/>
    </source>
</evidence>
<dbReference type="RefSeq" id="WP_258524984.1">
    <property type="nucleotide sequence ID" value="NZ_JARRYG010000006.1"/>
</dbReference>
<comment type="caution">
    <text evidence="2">The sequence shown here is derived from an EMBL/GenBank/DDBJ whole genome shotgun (WGS) entry which is preliminary data.</text>
</comment>
<sequence>MAKDLQKETVMEETGRPDDAGGGVCRTSKLLLDEQIPDSN</sequence>
<reference evidence="2" key="1">
    <citation type="submission" date="2023-03" db="EMBL/GenBank/DDBJ databases">
        <title>a new species belonging to Providencia genus.</title>
        <authorList>
            <person name="Yang W."/>
            <person name="Hu F."/>
            <person name="Shen S."/>
            <person name="Ding L."/>
            <person name="Yin D."/>
        </authorList>
    </citation>
    <scope>NUCLEOTIDE SEQUENCE</scope>
    <source>
        <strain evidence="2">CRE-3FA-0001</strain>
    </source>
</reference>
<feature type="compositionally biased region" description="Basic and acidic residues" evidence="1">
    <location>
        <begin position="1"/>
        <end position="19"/>
    </location>
</feature>
<dbReference type="GeneID" id="89492348"/>
<feature type="region of interest" description="Disordered" evidence="1">
    <location>
        <begin position="1"/>
        <end position="40"/>
    </location>
</feature>
<dbReference type="Proteomes" id="UP001156701">
    <property type="component" value="Unassembled WGS sequence"/>
</dbReference>
<protein>
    <submittedName>
        <fullName evidence="2">Uncharacterized protein</fullName>
    </submittedName>
</protein>
<evidence type="ECO:0000256" key="1">
    <source>
        <dbReference type="SAM" id="MobiDB-lite"/>
    </source>
</evidence>
<gene>
    <name evidence="2" type="ORF">P7V44_07325</name>
</gene>
<organism evidence="2 3">
    <name type="scientific">Providencia huashanensis</name>
    <dbReference type="NCBI Taxonomy" id="3037798"/>
    <lineage>
        <taxon>Bacteria</taxon>
        <taxon>Pseudomonadati</taxon>
        <taxon>Pseudomonadota</taxon>
        <taxon>Gammaproteobacteria</taxon>
        <taxon>Enterobacterales</taxon>
        <taxon>Morganellaceae</taxon>
        <taxon>Providencia</taxon>
    </lineage>
</organism>